<dbReference type="InterPro" id="IPR013815">
    <property type="entry name" value="ATP_grasp_subdomain_1"/>
</dbReference>
<keyword evidence="16" id="KW-1185">Reference proteome</keyword>
<comment type="catalytic activity">
    <reaction evidence="12">
        <text>5-phospho-beta-D-ribosylamine + glycine + ATP = N(1)-(5-phospho-beta-D-ribosyl)glycinamide + ADP + phosphate + H(+)</text>
        <dbReference type="Rhea" id="RHEA:17453"/>
        <dbReference type="ChEBI" id="CHEBI:15378"/>
        <dbReference type="ChEBI" id="CHEBI:30616"/>
        <dbReference type="ChEBI" id="CHEBI:43474"/>
        <dbReference type="ChEBI" id="CHEBI:57305"/>
        <dbReference type="ChEBI" id="CHEBI:58681"/>
        <dbReference type="ChEBI" id="CHEBI:143788"/>
        <dbReference type="ChEBI" id="CHEBI:456216"/>
        <dbReference type="EC" id="6.3.4.13"/>
    </reaction>
</comment>
<evidence type="ECO:0000256" key="4">
    <source>
        <dbReference type="ARBA" id="ARBA00013255"/>
    </source>
</evidence>
<dbReference type="InterPro" id="IPR020561">
    <property type="entry name" value="PRibGlycinamid_synth_ATP-grasp"/>
</dbReference>
<evidence type="ECO:0000259" key="14">
    <source>
        <dbReference type="PROSITE" id="PS50975"/>
    </source>
</evidence>
<comment type="pathway">
    <text evidence="3 12">Purine metabolism; IMP biosynthesis via de novo pathway; N(1)-(5-phospho-D-ribosyl)glycinamide from 5-phospho-alpha-D-ribose 1-diphosphate: step 2/2.</text>
</comment>
<comment type="similarity">
    <text evidence="9 12">Belongs to the GARS family.</text>
</comment>
<comment type="cofactor">
    <cofactor evidence="2">
        <name>Mg(2+)</name>
        <dbReference type="ChEBI" id="CHEBI:18420"/>
    </cofactor>
</comment>
<keyword evidence="6 13" id="KW-0547">Nucleotide-binding</keyword>
<dbReference type="Pfam" id="PF01071">
    <property type="entry name" value="GARS_A"/>
    <property type="match status" value="1"/>
</dbReference>
<dbReference type="SMART" id="SM01210">
    <property type="entry name" value="GARS_C"/>
    <property type="match status" value="1"/>
</dbReference>
<dbReference type="GO" id="GO:0004637">
    <property type="term" value="F:phosphoribosylamine-glycine ligase activity"/>
    <property type="evidence" value="ECO:0007669"/>
    <property type="project" value="UniProtKB-EC"/>
</dbReference>
<dbReference type="EC" id="6.3.4.13" evidence="4 12"/>
<evidence type="ECO:0000256" key="2">
    <source>
        <dbReference type="ARBA" id="ARBA00001946"/>
    </source>
</evidence>
<dbReference type="InterPro" id="IPR020562">
    <property type="entry name" value="PRibGlycinamide_synth_N"/>
</dbReference>
<dbReference type="InterPro" id="IPR016185">
    <property type="entry name" value="PreATP-grasp_dom_sf"/>
</dbReference>
<keyword evidence="5 12" id="KW-0436">Ligase</keyword>
<feature type="domain" description="ATP-grasp" evidence="14">
    <location>
        <begin position="107"/>
        <end position="313"/>
    </location>
</feature>
<dbReference type="InterPro" id="IPR011761">
    <property type="entry name" value="ATP-grasp"/>
</dbReference>
<accession>A0ABX7S8X5</accession>
<evidence type="ECO:0000256" key="9">
    <source>
        <dbReference type="ARBA" id="ARBA00038345"/>
    </source>
</evidence>
<evidence type="ECO:0000256" key="7">
    <source>
        <dbReference type="ARBA" id="ARBA00022755"/>
    </source>
</evidence>
<dbReference type="SUPFAM" id="SSF52440">
    <property type="entry name" value="PreATP-grasp domain"/>
    <property type="match status" value="1"/>
</dbReference>
<evidence type="ECO:0000313" key="15">
    <source>
        <dbReference type="EMBL" id="QTA38300.1"/>
    </source>
</evidence>
<dbReference type="SUPFAM" id="SSF56059">
    <property type="entry name" value="Glutathione synthetase ATP-binding domain-like"/>
    <property type="match status" value="1"/>
</dbReference>
<dbReference type="Pfam" id="PF02843">
    <property type="entry name" value="GARS_C"/>
    <property type="match status" value="1"/>
</dbReference>
<dbReference type="RefSeq" id="WP_207567019.1">
    <property type="nucleotide sequence ID" value="NZ_CP071446.1"/>
</dbReference>
<dbReference type="Proteomes" id="UP000671862">
    <property type="component" value="Chromosome"/>
</dbReference>
<dbReference type="NCBIfam" id="TIGR00877">
    <property type="entry name" value="purD"/>
    <property type="match status" value="1"/>
</dbReference>
<dbReference type="PROSITE" id="PS50975">
    <property type="entry name" value="ATP_GRASP"/>
    <property type="match status" value="1"/>
</dbReference>
<dbReference type="Gene3D" id="3.30.1490.20">
    <property type="entry name" value="ATP-grasp fold, A domain"/>
    <property type="match status" value="1"/>
</dbReference>
<keyword evidence="8 13" id="KW-0067">ATP-binding</keyword>
<comment type="cofactor">
    <cofactor evidence="1">
        <name>Mn(2+)</name>
        <dbReference type="ChEBI" id="CHEBI:29035"/>
    </cofactor>
</comment>
<dbReference type="HAMAP" id="MF_00138">
    <property type="entry name" value="GARS"/>
    <property type="match status" value="1"/>
</dbReference>
<evidence type="ECO:0000256" key="3">
    <source>
        <dbReference type="ARBA" id="ARBA00005174"/>
    </source>
</evidence>
<protein>
    <recommendedName>
        <fullName evidence="4 12">Phosphoribosylamine--glycine ligase</fullName>
        <ecNumber evidence="4 12">6.3.4.13</ecNumber>
    </recommendedName>
    <alternativeName>
        <fullName evidence="12">GARS</fullName>
    </alternativeName>
    <alternativeName>
        <fullName evidence="10 12">Glycinamide ribonucleotide synthetase</fullName>
    </alternativeName>
    <alternativeName>
        <fullName evidence="11 12">Phosphoribosylglycinamide synthetase</fullName>
    </alternativeName>
</protein>
<dbReference type="PANTHER" id="PTHR43472">
    <property type="entry name" value="PHOSPHORIBOSYLAMINE--GLYCINE LIGASE"/>
    <property type="match status" value="1"/>
</dbReference>
<evidence type="ECO:0000256" key="10">
    <source>
        <dbReference type="ARBA" id="ARBA00042242"/>
    </source>
</evidence>
<dbReference type="InterPro" id="IPR037123">
    <property type="entry name" value="PRibGlycinamide_synth_C_sf"/>
</dbReference>
<evidence type="ECO:0000256" key="6">
    <source>
        <dbReference type="ARBA" id="ARBA00022741"/>
    </source>
</evidence>
<reference evidence="15 16" key="1">
    <citation type="submission" date="2021-03" db="EMBL/GenBank/DDBJ databases">
        <title>Thermosipho ferrireducens sp.nov., an anaerobic thermophilic iron-reducing bacterium isolated from a deep-sea hydrothermal sulfide deposits.</title>
        <authorList>
            <person name="Zeng X."/>
            <person name="Chen Y."/>
            <person name="Shao Z."/>
        </authorList>
    </citation>
    <scope>NUCLEOTIDE SEQUENCE [LARGE SCALE GENOMIC DNA]</scope>
    <source>
        <strain evidence="15 16">JL129W03</strain>
    </source>
</reference>
<dbReference type="Gene3D" id="3.30.470.20">
    <property type="entry name" value="ATP-grasp fold, B domain"/>
    <property type="match status" value="1"/>
</dbReference>
<dbReference type="InterPro" id="IPR020559">
    <property type="entry name" value="PRibGlycinamide_synth_CS"/>
</dbReference>
<evidence type="ECO:0000256" key="13">
    <source>
        <dbReference type="PROSITE-ProRule" id="PRU00409"/>
    </source>
</evidence>
<gene>
    <name evidence="12 15" type="primary">purD</name>
    <name evidence="15" type="ORF">JYK00_01815</name>
</gene>
<dbReference type="SUPFAM" id="SSF51246">
    <property type="entry name" value="Rudiment single hybrid motif"/>
    <property type="match status" value="1"/>
</dbReference>
<evidence type="ECO:0000256" key="5">
    <source>
        <dbReference type="ARBA" id="ARBA00022598"/>
    </source>
</evidence>
<dbReference type="PANTHER" id="PTHR43472:SF1">
    <property type="entry name" value="PHOSPHORIBOSYLAMINE--GLYCINE LIGASE, CHLOROPLASTIC"/>
    <property type="match status" value="1"/>
</dbReference>
<dbReference type="Pfam" id="PF02844">
    <property type="entry name" value="GARS_N"/>
    <property type="match status" value="1"/>
</dbReference>
<dbReference type="PROSITE" id="PS00184">
    <property type="entry name" value="GARS"/>
    <property type="match status" value="1"/>
</dbReference>
<organism evidence="15 16">
    <name type="scientific">Thermosipho ferrireducens</name>
    <dbReference type="NCBI Taxonomy" id="2571116"/>
    <lineage>
        <taxon>Bacteria</taxon>
        <taxon>Thermotogati</taxon>
        <taxon>Thermotogota</taxon>
        <taxon>Thermotogae</taxon>
        <taxon>Thermotogales</taxon>
        <taxon>Fervidobacteriaceae</taxon>
        <taxon>Thermosipho</taxon>
    </lineage>
</organism>
<name>A0ABX7S8X5_9BACT</name>
<evidence type="ECO:0000256" key="12">
    <source>
        <dbReference type="HAMAP-Rule" id="MF_00138"/>
    </source>
</evidence>
<evidence type="ECO:0000313" key="16">
    <source>
        <dbReference type="Proteomes" id="UP000671862"/>
    </source>
</evidence>
<keyword evidence="7 12" id="KW-0658">Purine biosynthesis</keyword>
<dbReference type="InterPro" id="IPR000115">
    <property type="entry name" value="PRibGlycinamide_synth"/>
</dbReference>
<dbReference type="SMART" id="SM01209">
    <property type="entry name" value="GARS_A"/>
    <property type="match status" value="1"/>
</dbReference>
<dbReference type="Gene3D" id="3.40.50.20">
    <property type="match status" value="1"/>
</dbReference>
<dbReference type="Gene3D" id="3.90.600.10">
    <property type="entry name" value="Phosphoribosylglycinamide synthetase, C-terminal domain"/>
    <property type="match status" value="1"/>
</dbReference>
<evidence type="ECO:0000256" key="8">
    <source>
        <dbReference type="ARBA" id="ARBA00022840"/>
    </source>
</evidence>
<dbReference type="EMBL" id="CP071446">
    <property type="protein sequence ID" value="QTA38300.1"/>
    <property type="molecule type" value="Genomic_DNA"/>
</dbReference>
<dbReference type="InterPro" id="IPR011054">
    <property type="entry name" value="Rudment_hybrid_motif"/>
</dbReference>
<evidence type="ECO:0000256" key="1">
    <source>
        <dbReference type="ARBA" id="ARBA00001936"/>
    </source>
</evidence>
<proteinExistence type="inferred from homology"/>
<dbReference type="InterPro" id="IPR020560">
    <property type="entry name" value="PRibGlycinamide_synth_C-dom"/>
</dbReference>
<sequence>MKVMVIGSGGREHALAWKLAQSKRIKKIYCVPGNGGTALEQKCENVNISDVKDIALFAKENNVKLTVVGPEDYLVNGIVDEFKKYDLKIIGPDKKAASLEGSKVFAKNFAKKYGVQTANYEVFDNYTKALDYLKNVKFPVVIKADGLAAGKGVTIVNDFSEAQEAVTNLMEKGIFSGAGKRIVVEQFLKGFEMSVFILLDGKSYRIFQTAKDHKKALEGEKGANTGGMGAISPHPEFKGELKRKIQRKIIEPTIEGIIKEKLEYTGILFIGLMIKEDEPYLLEYNVRFGDPETQAILPLLETDLLEVFEHVENRELENLKLKWKNAVSCCVVAASKGYPFNYEKGFEIKVNATSDISTIFFAGVKYKNGKLLTNGGRVLAVVELGKDILEARYRVYNSIKRVHFKNIYYRKDIGKV</sequence>
<evidence type="ECO:0000256" key="11">
    <source>
        <dbReference type="ARBA" id="ARBA00042864"/>
    </source>
</evidence>